<sequence>MNITDGAKKLLENVLSEKGAEAIRLFTNAGCCGPQFALSLDAPLESDTIQTINGIKLAIDSQVNNTEGLTLDIEENDRGTGLVLIGGSSCC</sequence>
<dbReference type="EMBL" id="VDGG01000024">
    <property type="protein sequence ID" value="TQR13343.1"/>
    <property type="molecule type" value="Genomic_DNA"/>
</dbReference>
<proteinExistence type="predicted"/>
<accession>A0A544T7B5</accession>
<dbReference type="Proteomes" id="UP000318937">
    <property type="component" value="Unassembled WGS sequence"/>
</dbReference>
<dbReference type="RefSeq" id="WP_142607725.1">
    <property type="nucleotide sequence ID" value="NZ_VDGG01000024.1"/>
</dbReference>
<dbReference type="Gene3D" id="2.60.300.12">
    <property type="entry name" value="HesB-like domain"/>
    <property type="match status" value="1"/>
</dbReference>
<gene>
    <name evidence="1" type="ORF">FG383_12495</name>
</gene>
<organism evidence="1 2">
    <name type="scientific">Psychrobacillus soli</name>
    <dbReference type="NCBI Taxonomy" id="1543965"/>
    <lineage>
        <taxon>Bacteria</taxon>
        <taxon>Bacillati</taxon>
        <taxon>Bacillota</taxon>
        <taxon>Bacilli</taxon>
        <taxon>Bacillales</taxon>
        <taxon>Bacillaceae</taxon>
        <taxon>Psychrobacillus</taxon>
    </lineage>
</organism>
<evidence type="ECO:0000313" key="1">
    <source>
        <dbReference type="EMBL" id="TQR13343.1"/>
    </source>
</evidence>
<dbReference type="OrthoDB" id="2355011at2"/>
<dbReference type="SUPFAM" id="SSF89360">
    <property type="entry name" value="HesB-like domain"/>
    <property type="match status" value="1"/>
</dbReference>
<dbReference type="AlphaFoldDB" id="A0A544T7B5"/>
<protein>
    <submittedName>
        <fullName evidence="1">Adhesin</fullName>
    </submittedName>
</protein>
<evidence type="ECO:0000313" key="2">
    <source>
        <dbReference type="Proteomes" id="UP000318937"/>
    </source>
</evidence>
<keyword evidence="2" id="KW-1185">Reference proteome</keyword>
<dbReference type="InterPro" id="IPR035903">
    <property type="entry name" value="HesB-like_dom_sf"/>
</dbReference>
<comment type="caution">
    <text evidence="1">The sequence shown here is derived from an EMBL/GenBank/DDBJ whole genome shotgun (WGS) entry which is preliminary data.</text>
</comment>
<name>A0A544T7B5_9BACI</name>
<reference evidence="1 2" key="1">
    <citation type="submission" date="2019-05" db="EMBL/GenBank/DDBJ databases">
        <title>Psychrobacillus vulpis sp. nov., a new species isolated from feces of a red fox that inhabits in The Tablas de Daimiel Natural Park, Albacete, Spain.</title>
        <authorList>
            <person name="Rodriguez M."/>
            <person name="Reina J.C."/>
            <person name="Bejar V."/>
            <person name="Llamas I."/>
        </authorList>
    </citation>
    <scope>NUCLEOTIDE SEQUENCE [LARGE SCALE GENOMIC DNA]</scope>
    <source>
        <strain evidence="1 2">NHI-2</strain>
    </source>
</reference>